<dbReference type="OrthoDB" id="43547at2759"/>
<dbReference type="PANTHER" id="PTHR14918:SF3">
    <property type="entry name" value="KICSTOR COMPLEX PROTEIN SZT2"/>
    <property type="match status" value="1"/>
</dbReference>
<dbReference type="InterPro" id="IPR033228">
    <property type="entry name" value="SZT2"/>
</dbReference>
<gene>
    <name evidence="1" type="ORF">TCLT_LOCUS1008</name>
</gene>
<dbReference type="Proteomes" id="UP000276776">
    <property type="component" value="Unassembled WGS sequence"/>
</dbReference>
<dbReference type="AlphaFoldDB" id="A0A0N5CLL8"/>
<dbReference type="WBParaSite" id="TCLT_0000100701-mRNA-1">
    <property type="protein sequence ID" value="TCLT_0000100701-mRNA-1"/>
    <property type="gene ID" value="TCLT_0000100701"/>
</dbReference>
<evidence type="ECO:0000313" key="1">
    <source>
        <dbReference type="EMBL" id="VDM96213.1"/>
    </source>
</evidence>
<reference evidence="3" key="1">
    <citation type="submission" date="2017-02" db="UniProtKB">
        <authorList>
            <consortium name="WormBaseParasite"/>
        </authorList>
    </citation>
    <scope>IDENTIFICATION</scope>
</reference>
<dbReference type="OMA" id="KITVICE"/>
<keyword evidence="2" id="KW-1185">Reference proteome</keyword>
<proteinExistence type="predicted"/>
<accession>A0A0N5CLL8</accession>
<name>A0A0N5CLL8_THECL</name>
<dbReference type="EMBL" id="UYYF01000103">
    <property type="protein sequence ID" value="VDM96213.1"/>
    <property type="molecule type" value="Genomic_DNA"/>
</dbReference>
<reference evidence="1 2" key="2">
    <citation type="submission" date="2018-11" db="EMBL/GenBank/DDBJ databases">
        <authorList>
            <consortium name="Pathogen Informatics"/>
        </authorList>
    </citation>
    <scope>NUCLEOTIDE SEQUENCE [LARGE SCALE GENOMIC DNA]</scope>
</reference>
<dbReference type="GO" id="GO:0005777">
    <property type="term" value="C:peroxisome"/>
    <property type="evidence" value="ECO:0007669"/>
    <property type="project" value="InterPro"/>
</dbReference>
<evidence type="ECO:0000313" key="2">
    <source>
        <dbReference type="Proteomes" id="UP000276776"/>
    </source>
</evidence>
<dbReference type="PANTHER" id="PTHR14918">
    <property type="entry name" value="KICSTOR COMPLEX PROTEIN SZT2"/>
    <property type="match status" value="1"/>
</dbReference>
<evidence type="ECO:0000313" key="3">
    <source>
        <dbReference type="WBParaSite" id="TCLT_0000100701-mRNA-1"/>
    </source>
</evidence>
<dbReference type="STRING" id="103827.A0A0N5CLL8"/>
<organism evidence="3">
    <name type="scientific">Thelazia callipaeda</name>
    <name type="common">Oriental eyeworm</name>
    <name type="synonym">Parasitic nematode</name>
    <dbReference type="NCBI Taxonomy" id="103827"/>
    <lineage>
        <taxon>Eukaryota</taxon>
        <taxon>Metazoa</taxon>
        <taxon>Ecdysozoa</taxon>
        <taxon>Nematoda</taxon>
        <taxon>Chromadorea</taxon>
        <taxon>Rhabditida</taxon>
        <taxon>Spirurina</taxon>
        <taxon>Spiruromorpha</taxon>
        <taxon>Thelazioidea</taxon>
        <taxon>Thelaziidae</taxon>
        <taxon>Thelazia</taxon>
    </lineage>
</organism>
<protein>
    <submittedName>
        <fullName evidence="3">Protein SZT2</fullName>
    </submittedName>
</protein>
<sequence>MENSAEHCDQREIKIHIDDASSNGDGYTVREASEVMLLAADSSKIGKYAQMLWYLNHINSTIALETSRKNNGELSVINITARDGGCVNEEEPVLVTTETLISYVVESYRFIFVIDISPSTFVVDGTAGCVPHSKIMCRLRQCLQGLVMDGNFLQKIKLSPKLFISICFYSPFIAFDEDRVILQGCLLTKKNINSVLNYVQERLSVFSSRLCYIVQRHLKRWNQNRMKVRKESSDSIPENFLCDSQTANDTRKYDFAPLKMNFEADFADEGFMNSEWSLIFMLRIGFIGLQLLPDTAQPNIVVITDAVCHITDIHVLQKLMVQLWDYSVACSFVQIQDDCNTDAVFGHFSSPGFLVFLAKATSGVYIPDKVDAAILVSLNIKIFVKSLLYFLCIRILSMQGNSLLYFQDVIDSRLFLCKHLQLPDTSDNHVKNLIRQINPEFLEPYTTGVVRRMHCSMEYESSLADLLRLRFYDGFVLRNLKIFKKEKDHSSLLLELCLPWKPQVTVGYKISAPFDSYMKRTRIKITVICEAQYGVMRDLLSDRSFVSSTKQAYSDAYRHTILGLLETDRMFIHLHSFTSMPDLYHVPLELPKGKSLFRYVMKEDKAVLTISTGELENLCLCNSAAAKFVEYWRIICEFENRLWQKWSQLYTFRIILTHDHPLPQGLFLRENSNAKVTSQIALSAFYNMLSKMATFTLVHGQAYVNFIERLNLQSLLQVNLSFSDDQNSLKSFYIIKTTVETQLVVIKLLFLDGLPLSVKKKVIEELQNNIMSLSVERSLFYTRTLEFAGVDDVCTTVSETTPLPALTIINRPLEIVLARYKQIPLVLNRIICLKIDEQSRDLVLHNSLAKYFSCRRFIWYLRKAFPLSSPVSCISADFILHTILQRRLNEGFHIAYFNDGIINLIKHVGDTGEQLHSSQAILQYVIFPLSVIRPLRVTKEELDRIPSLSKIFEMRSMQTNKAVLDDSFTLKNDVGLQLMTEMWSEPLAVSNPPSNALALEEQVFNVLIF</sequence>